<evidence type="ECO:0000259" key="9">
    <source>
        <dbReference type="SMART" id="SM00739"/>
    </source>
</evidence>
<dbReference type="InterPro" id="IPR047050">
    <property type="entry name" value="NGN"/>
</dbReference>
<feature type="domain" description="KOW" evidence="9">
    <location>
        <begin position="139"/>
        <end position="166"/>
    </location>
</feature>
<keyword evidence="11" id="KW-1185">Reference proteome</keyword>
<gene>
    <name evidence="5 10" type="primary">nusG</name>
    <name evidence="10" type="ORF">NX772_03095</name>
</gene>
<feature type="domain" description="NusG-like N-terminal" evidence="8">
    <location>
        <begin position="6"/>
        <end position="124"/>
    </location>
</feature>
<protein>
    <recommendedName>
        <fullName evidence="5 6">Transcription termination/antitermination protein NusG</fullName>
    </recommendedName>
</protein>
<dbReference type="HAMAP" id="MF_00948">
    <property type="entry name" value="NusG"/>
    <property type="match status" value="1"/>
</dbReference>
<dbReference type="InterPro" id="IPR005824">
    <property type="entry name" value="KOW"/>
</dbReference>
<keyword evidence="2 5" id="KW-0889">Transcription antitermination</keyword>
<evidence type="ECO:0000313" key="10">
    <source>
        <dbReference type="EMBL" id="UWD34067.1"/>
    </source>
</evidence>
<dbReference type="NCBIfam" id="TIGR01956">
    <property type="entry name" value="NusG_myco"/>
    <property type="match status" value="1"/>
</dbReference>
<dbReference type="SUPFAM" id="SSF50104">
    <property type="entry name" value="Translation proteins SH3-like domain"/>
    <property type="match status" value="1"/>
</dbReference>
<dbReference type="InterPro" id="IPR001062">
    <property type="entry name" value="Transcrpt_antiterm_NusG"/>
</dbReference>
<dbReference type="Pfam" id="PF00467">
    <property type="entry name" value="KOW"/>
    <property type="match status" value="1"/>
</dbReference>
<dbReference type="SUPFAM" id="SSF82679">
    <property type="entry name" value="N-utilization substance G protein NusG, N-terminal domain"/>
    <property type="match status" value="1"/>
</dbReference>
<evidence type="ECO:0000256" key="2">
    <source>
        <dbReference type="ARBA" id="ARBA00022814"/>
    </source>
</evidence>
<dbReference type="EMBL" id="CP103423">
    <property type="protein sequence ID" value="UWD34067.1"/>
    <property type="molecule type" value="Genomic_DNA"/>
</dbReference>
<comment type="similarity">
    <text evidence="5 7">Belongs to the NusG family.</text>
</comment>
<keyword evidence="3 5" id="KW-0805">Transcription regulation</keyword>
<organism evidence="10 11">
    <name type="scientific">Mesomycoplasma molare</name>
    <dbReference type="NCBI Taxonomy" id="171288"/>
    <lineage>
        <taxon>Bacteria</taxon>
        <taxon>Bacillati</taxon>
        <taxon>Mycoplasmatota</taxon>
        <taxon>Mycoplasmoidales</taxon>
        <taxon>Metamycoplasmataceae</taxon>
        <taxon>Mesomycoplasma</taxon>
    </lineage>
</organism>
<accession>A0ABY5TTS5</accession>
<dbReference type="RefSeq" id="WP_027123091.1">
    <property type="nucleotide sequence ID" value="NZ_CP103423.1"/>
</dbReference>
<evidence type="ECO:0000313" key="11">
    <source>
        <dbReference type="Proteomes" id="UP001058364"/>
    </source>
</evidence>
<evidence type="ECO:0000256" key="1">
    <source>
        <dbReference type="ARBA" id="ARBA00022472"/>
    </source>
</evidence>
<dbReference type="Gene3D" id="2.30.30.30">
    <property type="match status" value="1"/>
</dbReference>
<proteinExistence type="inferred from homology"/>
<dbReference type="InterPro" id="IPR036735">
    <property type="entry name" value="NGN_dom_sf"/>
</dbReference>
<dbReference type="InterPro" id="IPR006645">
    <property type="entry name" value="NGN-like_dom"/>
</dbReference>
<name>A0ABY5TTS5_9BACT</name>
<evidence type="ECO:0000259" key="8">
    <source>
        <dbReference type="SMART" id="SM00738"/>
    </source>
</evidence>
<dbReference type="InterPro" id="IPR043425">
    <property type="entry name" value="NusG-like"/>
</dbReference>
<reference evidence="10" key="1">
    <citation type="submission" date="2022-08" db="EMBL/GenBank/DDBJ databases">
        <title>Complete genome sequence of Mycoplasma molare type strain H 542.</title>
        <authorList>
            <person name="Spergser J."/>
        </authorList>
    </citation>
    <scope>NUCLEOTIDE SEQUENCE</scope>
    <source>
        <strain evidence="10">H 542</strain>
    </source>
</reference>
<dbReference type="Gene3D" id="3.30.70.940">
    <property type="entry name" value="NusG, N-terminal domain"/>
    <property type="match status" value="1"/>
</dbReference>
<dbReference type="PANTHER" id="PTHR30265:SF2">
    <property type="entry name" value="TRANSCRIPTION TERMINATION_ANTITERMINATION PROTEIN NUSG"/>
    <property type="match status" value="1"/>
</dbReference>
<dbReference type="CDD" id="cd09891">
    <property type="entry name" value="NGN_Bact_1"/>
    <property type="match status" value="1"/>
</dbReference>
<dbReference type="Pfam" id="PF02357">
    <property type="entry name" value="NusG"/>
    <property type="match status" value="1"/>
</dbReference>
<dbReference type="PRINTS" id="PR00338">
    <property type="entry name" value="NUSGTNSCPFCT"/>
</dbReference>
<dbReference type="InterPro" id="IPR014722">
    <property type="entry name" value="Rib_uL2_dom2"/>
</dbReference>
<keyword evidence="1 5" id="KW-0806">Transcription termination</keyword>
<evidence type="ECO:0000256" key="5">
    <source>
        <dbReference type="HAMAP-Rule" id="MF_00948"/>
    </source>
</evidence>
<evidence type="ECO:0000256" key="6">
    <source>
        <dbReference type="NCBIfam" id="TIGR01956"/>
    </source>
</evidence>
<sequence>MDNKENFKWYMISTISGKEENVIESLNNRIKSDFLDHLFEEIKIFEAPHLTQKEIEKKIKGQSFVLKKENLYKGYIFAKMLMTDEAWFIVRNTQYVTGLVGSSGKGAKPTPVSTREIKKMFEAEKKAWAKYDAGIIDSPFTVGALVEVVDGKFSGTEGIVLENDDKKLEAWVEIEVFGRKTPTRFSYNELEVLKK</sequence>
<dbReference type="PANTHER" id="PTHR30265">
    <property type="entry name" value="RHO-INTERACTING TRANSCRIPTION TERMINATION FACTOR NUSG"/>
    <property type="match status" value="1"/>
</dbReference>
<dbReference type="CDD" id="cd06091">
    <property type="entry name" value="KOW_NusG"/>
    <property type="match status" value="1"/>
</dbReference>
<evidence type="ECO:0000256" key="7">
    <source>
        <dbReference type="RuleBase" id="RU000538"/>
    </source>
</evidence>
<dbReference type="Proteomes" id="UP001058364">
    <property type="component" value="Chromosome"/>
</dbReference>
<evidence type="ECO:0000256" key="3">
    <source>
        <dbReference type="ARBA" id="ARBA00023015"/>
    </source>
</evidence>
<dbReference type="InterPro" id="IPR010216">
    <property type="entry name" value="Transcrpt_antiterm_NusG_myco"/>
</dbReference>
<keyword evidence="4 5" id="KW-0804">Transcription</keyword>
<dbReference type="InterPro" id="IPR008991">
    <property type="entry name" value="Translation_prot_SH3-like_sf"/>
</dbReference>
<comment type="function">
    <text evidence="5 7">Participates in transcription elongation, termination and antitermination.</text>
</comment>
<dbReference type="SMART" id="SM00738">
    <property type="entry name" value="NGN"/>
    <property type="match status" value="1"/>
</dbReference>
<dbReference type="SMART" id="SM00739">
    <property type="entry name" value="KOW"/>
    <property type="match status" value="1"/>
</dbReference>
<evidence type="ECO:0000256" key="4">
    <source>
        <dbReference type="ARBA" id="ARBA00023163"/>
    </source>
</evidence>